<dbReference type="GO" id="GO:0003677">
    <property type="term" value="F:DNA binding"/>
    <property type="evidence" value="ECO:0007669"/>
    <property type="project" value="UniProtKB-KW"/>
</dbReference>
<protein>
    <recommendedName>
        <fullName evidence="8">Zn(2)-C6 fungal-type domain-containing protein</fullName>
    </recommendedName>
</protein>
<feature type="compositionally biased region" description="Polar residues" evidence="7">
    <location>
        <begin position="117"/>
        <end position="126"/>
    </location>
</feature>
<dbReference type="SMART" id="SM00066">
    <property type="entry name" value="GAL4"/>
    <property type="match status" value="1"/>
</dbReference>
<proteinExistence type="predicted"/>
<dbReference type="InterPro" id="IPR050815">
    <property type="entry name" value="TF_fung"/>
</dbReference>
<comment type="caution">
    <text evidence="9">The sequence shown here is derived from an EMBL/GenBank/DDBJ whole genome shotgun (WGS) entry which is preliminary data.</text>
</comment>
<keyword evidence="3" id="KW-0805">Transcription regulation</keyword>
<dbReference type="Gene3D" id="4.10.240.10">
    <property type="entry name" value="Zn(2)-C6 fungal-type DNA-binding domain"/>
    <property type="match status" value="1"/>
</dbReference>
<dbReference type="CDD" id="cd00067">
    <property type="entry name" value="GAL4"/>
    <property type="match status" value="1"/>
</dbReference>
<dbReference type="Pfam" id="PF00172">
    <property type="entry name" value="Zn_clus"/>
    <property type="match status" value="1"/>
</dbReference>
<dbReference type="GO" id="GO:0006351">
    <property type="term" value="P:DNA-templated transcription"/>
    <property type="evidence" value="ECO:0007669"/>
    <property type="project" value="InterPro"/>
</dbReference>
<dbReference type="InterPro" id="IPR001138">
    <property type="entry name" value="Zn2Cys6_DnaBD"/>
</dbReference>
<evidence type="ECO:0000256" key="2">
    <source>
        <dbReference type="ARBA" id="ARBA00022723"/>
    </source>
</evidence>
<dbReference type="GO" id="GO:0008270">
    <property type="term" value="F:zinc ion binding"/>
    <property type="evidence" value="ECO:0007669"/>
    <property type="project" value="InterPro"/>
</dbReference>
<dbReference type="GO" id="GO:0005634">
    <property type="term" value="C:nucleus"/>
    <property type="evidence" value="ECO:0007669"/>
    <property type="project" value="UniProtKB-SubCell"/>
</dbReference>
<name>A0A1Q5TLG5_9EURO</name>
<evidence type="ECO:0000256" key="1">
    <source>
        <dbReference type="ARBA" id="ARBA00004123"/>
    </source>
</evidence>
<keyword evidence="4" id="KW-0238">DNA-binding</keyword>
<dbReference type="SMART" id="SM00906">
    <property type="entry name" value="Fungal_trans"/>
    <property type="match status" value="1"/>
</dbReference>
<dbReference type="SUPFAM" id="SSF57701">
    <property type="entry name" value="Zn2/Cys6 DNA-binding domain"/>
    <property type="match status" value="1"/>
</dbReference>
<feature type="domain" description="Zn(2)-C6 fungal-type" evidence="8">
    <location>
        <begin position="67"/>
        <end position="97"/>
    </location>
</feature>
<reference evidence="9 10" key="1">
    <citation type="submission" date="2016-10" db="EMBL/GenBank/DDBJ databases">
        <title>Genome sequence of the ascomycete fungus Penicillium subrubescens.</title>
        <authorList>
            <person name="De Vries R.P."/>
            <person name="Peng M."/>
            <person name="Dilokpimol A."/>
            <person name="Hilden K."/>
            <person name="Makela M.R."/>
            <person name="Grigoriev I."/>
            <person name="Riley R."/>
            <person name="Granchi Z."/>
        </authorList>
    </citation>
    <scope>NUCLEOTIDE SEQUENCE [LARGE SCALE GENOMIC DNA]</scope>
    <source>
        <strain evidence="9 10">CBS 132785</strain>
    </source>
</reference>
<dbReference type="AlphaFoldDB" id="A0A1Q5TLG5"/>
<evidence type="ECO:0000313" key="9">
    <source>
        <dbReference type="EMBL" id="OKP01062.1"/>
    </source>
</evidence>
<feature type="region of interest" description="Disordered" evidence="7">
    <location>
        <begin position="102"/>
        <end position="159"/>
    </location>
</feature>
<dbReference type="InterPro" id="IPR007219">
    <property type="entry name" value="XnlR_reg_dom"/>
</dbReference>
<evidence type="ECO:0000256" key="3">
    <source>
        <dbReference type="ARBA" id="ARBA00023015"/>
    </source>
</evidence>
<evidence type="ECO:0000259" key="8">
    <source>
        <dbReference type="PROSITE" id="PS50048"/>
    </source>
</evidence>
<sequence>MSSPESVTRPNPPALLPHVVDERYIDGELCFVYADGSHQPKIVDGKPVNPNWGVTKAGKPRKRLAQACLTCREKKIKCQPNRPKCDQCQKSGRECRFENALRGNRSRGSHSVGPPGNANSDVSGSIYNIARASDSGASLPGSGHSPMSEGPPSGMESTHDPMVDVERVYRQRAYRIPRPFADESLVRQVDYAESNRMPEYSEILGELRDANPEDPLAGSWNVDPFDHDPEMTLHYVETYFSNVNDGLYHIFPHARFILWLKSCDTKSPEDKMMLYSMMALGSIFSDRPDRFTALRRYSRIARFAIQRSQHNLSLQLAQSHLMMSLLYYAAGSLVGSWDSIGAAGRAVSGLRFNIESGGVIVSQNQPCEYGLHPQALIECRRRTFWVAFILDRISSFFSATSTCIPSDSALIRLPCREDIYEAQQYATAPYFQTILNQASMSTDDDRSSLSPMAFVIQILSIWGEVSFQAFRLSHTPSEGWAQLAEEFHTNIIRRTDDWINRLPGHLAFSVANMERASQVKKVDAFVAIHMFYHATLMKLYRHARYQSLRSEVLIQYIHRARYHAVETLRIALSVVQYAHDVQASRTATDTSSPNVTLLSPFLGYVVLSAVDVLSAGGMVAELPDCISFINGAYGMVQLLGRHWDSSINLANLIKKRLDSMIDCANDRSRTQDKICFAVDGPSLETKVPAGTPPQPPGTLDEDLFYGSLPRDILLRAMRADDTPLSDKNIAWLKDH</sequence>
<gene>
    <name evidence="9" type="ORF">PENSUB_7643</name>
</gene>
<evidence type="ECO:0000313" key="10">
    <source>
        <dbReference type="Proteomes" id="UP000186955"/>
    </source>
</evidence>
<evidence type="ECO:0000256" key="5">
    <source>
        <dbReference type="ARBA" id="ARBA00023163"/>
    </source>
</evidence>
<keyword evidence="10" id="KW-1185">Reference proteome</keyword>
<keyword evidence="6" id="KW-0539">Nucleus</keyword>
<dbReference type="GO" id="GO:0000981">
    <property type="term" value="F:DNA-binding transcription factor activity, RNA polymerase II-specific"/>
    <property type="evidence" value="ECO:0007669"/>
    <property type="project" value="InterPro"/>
</dbReference>
<dbReference type="PANTHER" id="PTHR47338:SF11">
    <property type="entry name" value="ZN(II)2CYS6 TRANSCRIPTION FACTOR (EUROFUNG)"/>
    <property type="match status" value="1"/>
</dbReference>
<dbReference type="PROSITE" id="PS00463">
    <property type="entry name" value="ZN2_CY6_FUNGAL_1"/>
    <property type="match status" value="1"/>
</dbReference>
<dbReference type="PROSITE" id="PS50048">
    <property type="entry name" value="ZN2_CY6_FUNGAL_2"/>
    <property type="match status" value="1"/>
</dbReference>
<comment type="subcellular location">
    <subcellularLocation>
        <location evidence="1">Nucleus</location>
    </subcellularLocation>
</comment>
<evidence type="ECO:0000256" key="6">
    <source>
        <dbReference type="ARBA" id="ARBA00023242"/>
    </source>
</evidence>
<dbReference type="STRING" id="1316194.A0A1Q5TLG5"/>
<dbReference type="EMBL" id="MNBE01000642">
    <property type="protein sequence ID" value="OKP01062.1"/>
    <property type="molecule type" value="Genomic_DNA"/>
</dbReference>
<evidence type="ECO:0000256" key="4">
    <source>
        <dbReference type="ARBA" id="ARBA00023125"/>
    </source>
</evidence>
<keyword evidence="2" id="KW-0479">Metal-binding</keyword>
<dbReference type="InterPro" id="IPR036864">
    <property type="entry name" value="Zn2-C6_fun-type_DNA-bd_sf"/>
</dbReference>
<dbReference type="PANTHER" id="PTHR47338">
    <property type="entry name" value="ZN(II)2CYS6 TRANSCRIPTION FACTOR (EUROFUNG)-RELATED"/>
    <property type="match status" value="1"/>
</dbReference>
<accession>A0A1Q5TLG5</accession>
<keyword evidence="5" id="KW-0804">Transcription</keyword>
<organism evidence="9 10">
    <name type="scientific">Penicillium subrubescens</name>
    <dbReference type="NCBI Taxonomy" id="1316194"/>
    <lineage>
        <taxon>Eukaryota</taxon>
        <taxon>Fungi</taxon>
        <taxon>Dikarya</taxon>
        <taxon>Ascomycota</taxon>
        <taxon>Pezizomycotina</taxon>
        <taxon>Eurotiomycetes</taxon>
        <taxon>Eurotiomycetidae</taxon>
        <taxon>Eurotiales</taxon>
        <taxon>Aspergillaceae</taxon>
        <taxon>Penicillium</taxon>
    </lineage>
</organism>
<dbReference type="CDD" id="cd12148">
    <property type="entry name" value="fungal_TF_MHR"/>
    <property type="match status" value="1"/>
</dbReference>
<dbReference type="Proteomes" id="UP000186955">
    <property type="component" value="Unassembled WGS sequence"/>
</dbReference>
<evidence type="ECO:0000256" key="7">
    <source>
        <dbReference type="SAM" id="MobiDB-lite"/>
    </source>
</evidence>
<dbReference type="Pfam" id="PF04082">
    <property type="entry name" value="Fungal_trans"/>
    <property type="match status" value="1"/>
</dbReference>